<sequence length="76" mass="8085">MEYTTSTHKQEVGRPTAYLVWTCYTDGGAPETTPNLGGYAAGEATYSQTKDHMGVGDEAGRGKSGENVSAQQPSQR</sequence>
<organism evidence="2 3">
    <name type="scientific">Periplaneta americana</name>
    <name type="common">American cockroach</name>
    <name type="synonym">Blatta americana</name>
    <dbReference type="NCBI Taxonomy" id="6978"/>
    <lineage>
        <taxon>Eukaryota</taxon>
        <taxon>Metazoa</taxon>
        <taxon>Ecdysozoa</taxon>
        <taxon>Arthropoda</taxon>
        <taxon>Hexapoda</taxon>
        <taxon>Insecta</taxon>
        <taxon>Pterygota</taxon>
        <taxon>Neoptera</taxon>
        <taxon>Polyneoptera</taxon>
        <taxon>Dictyoptera</taxon>
        <taxon>Blattodea</taxon>
        <taxon>Blattoidea</taxon>
        <taxon>Blattidae</taxon>
        <taxon>Blattinae</taxon>
        <taxon>Periplaneta</taxon>
    </lineage>
</organism>
<protein>
    <submittedName>
        <fullName evidence="2">Uncharacterized protein</fullName>
    </submittedName>
</protein>
<reference evidence="2 3" key="1">
    <citation type="journal article" date="2022" name="Allergy">
        <title>Genome assembly and annotation of Periplaneta americana reveal a comprehensive cockroach allergen profile.</title>
        <authorList>
            <person name="Wang L."/>
            <person name="Xiong Q."/>
            <person name="Saelim N."/>
            <person name="Wang L."/>
            <person name="Nong W."/>
            <person name="Wan A.T."/>
            <person name="Shi M."/>
            <person name="Liu X."/>
            <person name="Cao Q."/>
            <person name="Hui J.H.L."/>
            <person name="Sookrung N."/>
            <person name="Leung T.F."/>
            <person name="Tungtrongchitr A."/>
            <person name="Tsui S.K.W."/>
        </authorList>
    </citation>
    <scope>NUCLEOTIDE SEQUENCE [LARGE SCALE GENOMIC DNA]</scope>
    <source>
        <strain evidence="2">PWHHKU_190912</strain>
    </source>
</reference>
<dbReference type="Proteomes" id="UP001148838">
    <property type="component" value="Unassembled WGS sequence"/>
</dbReference>
<feature type="compositionally biased region" description="Polar residues" evidence="1">
    <location>
        <begin position="66"/>
        <end position="76"/>
    </location>
</feature>
<evidence type="ECO:0000313" key="2">
    <source>
        <dbReference type="EMBL" id="KAJ4437161.1"/>
    </source>
</evidence>
<dbReference type="EMBL" id="JAJSOF020000021">
    <property type="protein sequence ID" value="KAJ4437161.1"/>
    <property type="molecule type" value="Genomic_DNA"/>
</dbReference>
<name>A0ABQ8STU3_PERAM</name>
<comment type="caution">
    <text evidence="2">The sequence shown here is derived from an EMBL/GenBank/DDBJ whole genome shotgun (WGS) entry which is preliminary data.</text>
</comment>
<gene>
    <name evidence="2" type="ORF">ANN_17296</name>
</gene>
<evidence type="ECO:0000313" key="3">
    <source>
        <dbReference type="Proteomes" id="UP001148838"/>
    </source>
</evidence>
<feature type="compositionally biased region" description="Basic and acidic residues" evidence="1">
    <location>
        <begin position="49"/>
        <end position="64"/>
    </location>
</feature>
<proteinExistence type="predicted"/>
<keyword evidence="3" id="KW-1185">Reference proteome</keyword>
<evidence type="ECO:0000256" key="1">
    <source>
        <dbReference type="SAM" id="MobiDB-lite"/>
    </source>
</evidence>
<feature type="region of interest" description="Disordered" evidence="1">
    <location>
        <begin position="47"/>
        <end position="76"/>
    </location>
</feature>
<accession>A0ABQ8STU3</accession>